<comment type="subunit">
    <text evidence="1">Component of the lipopolysaccharide transport and assembly complex.</text>
</comment>
<dbReference type="Gene3D" id="2.60.450.10">
    <property type="entry name" value="Lipopolysaccharide (LPS) transport protein A like domain"/>
    <property type="match status" value="1"/>
</dbReference>
<comment type="similarity">
    <text evidence="1">Belongs to the LptD family.</text>
</comment>
<evidence type="ECO:0000259" key="2">
    <source>
        <dbReference type="Pfam" id="PF04453"/>
    </source>
</evidence>
<proteinExistence type="inferred from homology"/>
<dbReference type="PANTHER" id="PTHR30189">
    <property type="entry name" value="LPS-ASSEMBLY PROTEIN"/>
    <property type="match status" value="1"/>
</dbReference>
<keyword evidence="1" id="KW-0472">Membrane</keyword>
<keyword evidence="4" id="KW-1185">Reference proteome</keyword>
<evidence type="ECO:0000313" key="3">
    <source>
        <dbReference type="EMBL" id="SDF05929.1"/>
    </source>
</evidence>
<keyword evidence="1" id="KW-0732">Signal</keyword>
<dbReference type="EMBL" id="FNBW01000001">
    <property type="protein sequence ID" value="SDF05929.1"/>
    <property type="molecule type" value="Genomic_DNA"/>
</dbReference>
<comment type="function">
    <text evidence="1">Involved in the assembly of lipopolysaccharide (LPS) at the surface of the outer membrane.</text>
</comment>
<dbReference type="PANTHER" id="PTHR30189:SF1">
    <property type="entry name" value="LPS-ASSEMBLY PROTEIN LPTD"/>
    <property type="match status" value="1"/>
</dbReference>
<feature type="chain" id="PRO_5035021057" description="LPS-assembly protein LptD" evidence="1">
    <location>
        <begin position="25"/>
        <end position="720"/>
    </location>
</feature>
<comment type="caution">
    <text evidence="1">Lacks conserved residue(s) required for the propagation of feature annotation.</text>
</comment>
<dbReference type="GO" id="GO:0043165">
    <property type="term" value="P:Gram-negative-bacterium-type cell outer membrane assembly"/>
    <property type="evidence" value="ECO:0007669"/>
    <property type="project" value="UniProtKB-UniRule"/>
</dbReference>
<dbReference type="GO" id="GO:0009279">
    <property type="term" value="C:cell outer membrane"/>
    <property type="evidence" value="ECO:0007669"/>
    <property type="project" value="UniProtKB-SubCell"/>
</dbReference>
<dbReference type="GO" id="GO:1990351">
    <property type="term" value="C:transporter complex"/>
    <property type="evidence" value="ECO:0007669"/>
    <property type="project" value="TreeGrafter"/>
</dbReference>
<name>A0A8G2ETW9_9PROT</name>
<protein>
    <recommendedName>
        <fullName evidence="1">LPS-assembly protein LptD</fullName>
    </recommendedName>
</protein>
<keyword evidence="1" id="KW-0998">Cell outer membrane</keyword>
<accession>A0A8G2ETW9</accession>
<comment type="caution">
    <text evidence="3">The sequence shown here is derived from an EMBL/GenBank/DDBJ whole genome shotgun (WGS) entry which is preliminary data.</text>
</comment>
<dbReference type="AlphaFoldDB" id="A0A8G2ETW9"/>
<dbReference type="InterPro" id="IPR020889">
    <property type="entry name" value="LipoPS_assembly_LptD"/>
</dbReference>
<evidence type="ECO:0000256" key="1">
    <source>
        <dbReference type="HAMAP-Rule" id="MF_01411"/>
    </source>
</evidence>
<dbReference type="HAMAP" id="MF_01411">
    <property type="entry name" value="LPS_assembly_LptD"/>
    <property type="match status" value="1"/>
</dbReference>
<dbReference type="GO" id="GO:0015920">
    <property type="term" value="P:lipopolysaccharide transport"/>
    <property type="evidence" value="ECO:0007669"/>
    <property type="project" value="InterPro"/>
</dbReference>
<organism evidence="3 4">
    <name type="scientific">Thalassobaculum litoreum DSM 18839</name>
    <dbReference type="NCBI Taxonomy" id="1123362"/>
    <lineage>
        <taxon>Bacteria</taxon>
        <taxon>Pseudomonadati</taxon>
        <taxon>Pseudomonadota</taxon>
        <taxon>Alphaproteobacteria</taxon>
        <taxon>Rhodospirillales</taxon>
        <taxon>Thalassobaculaceae</taxon>
        <taxon>Thalassobaculum</taxon>
    </lineage>
</organism>
<dbReference type="InterPro" id="IPR050218">
    <property type="entry name" value="LptD"/>
</dbReference>
<reference evidence="3 4" key="1">
    <citation type="submission" date="2016-10" db="EMBL/GenBank/DDBJ databases">
        <authorList>
            <person name="Varghese N."/>
            <person name="Submissions S."/>
        </authorList>
    </citation>
    <scope>NUCLEOTIDE SEQUENCE [LARGE SCALE GENOMIC DNA]</scope>
    <source>
        <strain evidence="3 4">DSM 18839</strain>
    </source>
</reference>
<feature type="domain" description="LptD C-terminal" evidence="2">
    <location>
        <begin position="293"/>
        <end position="652"/>
    </location>
</feature>
<dbReference type="RefSeq" id="WP_175474052.1">
    <property type="nucleotide sequence ID" value="NZ_FNBW01000001.1"/>
</dbReference>
<evidence type="ECO:0000313" key="4">
    <source>
        <dbReference type="Proteomes" id="UP000198615"/>
    </source>
</evidence>
<gene>
    <name evidence="1" type="primary">lptD</name>
    <name evidence="3" type="ORF">SAMN05660686_00078</name>
</gene>
<dbReference type="Proteomes" id="UP000198615">
    <property type="component" value="Unassembled WGS sequence"/>
</dbReference>
<comment type="subcellular location">
    <subcellularLocation>
        <location evidence="1">Cell outer membrane</location>
    </subcellularLocation>
</comment>
<dbReference type="InterPro" id="IPR007543">
    <property type="entry name" value="LptD_C"/>
</dbReference>
<feature type="signal peptide" evidence="1">
    <location>
        <begin position="1"/>
        <end position="24"/>
    </location>
</feature>
<sequence length="720" mass="79536" precursor="true">MTRTQLLAAILVLVSALASTARVAAQDVNVEETPVLLVADEVVYDESLGIVTARGNVELSQGPRVLLADIVSYNRKADTVIASGNVSLMEPSGEVLFSDYVELNDKLKTGTINNFRGLLVDGSRLAAVQGRRTGGQRKELDKAVFSPCDLCKEDPTKAPLWQIKAVKVIHDEVAKDIIYEDATLEFYGFPVAYTPFLRHPDPTVDRRSGLLAPTMGISEELGVIYGQPYYYVIDETSDLVVEPRMHSTAGGILLTDYRKRFSRGELDMKTSLAYVEQSTDERESDEFDFEGHADWEGKFSLNPTWRAGFDFEQASQRTYLRRYNIGGPDVLTSRLYAEGFRGRNYTSVAAYKFQDLRGSSDPDDTPIVLPLAEYSHVGQPGRFGGRTSLDASLLALTRDSGGDTRRASAVTGWELPFTSDAGEIYTLNARLQTDAYYATDASALSNGDTETTGRAFPQLGLKWQYPLGRRSGTTTQVIEPIAGLVLGPRGGNPDEIPNEDSRSFEFDETNLFRLNRYEGVDRVTSGSHVNYGLRAGVYGDGGGSTEILVGQSYRFYGDGSFEEGSGLEEDLSDVVGALSVRPTGGPLTFTYRFRLDPEDATLNRNEVGFNFSQPRFYFGGNYVTLADNASSDLTGDREQLDLYGGVTLTDHWRIASNLTHDLSQGRSRLLRGRFGFTYVDECTLFGIDFERSNISDEDIEPDDRVMFRLILTHLGGLESK</sequence>
<dbReference type="Pfam" id="PF04453">
    <property type="entry name" value="LptD"/>
    <property type="match status" value="1"/>
</dbReference>